<evidence type="ECO:0000256" key="1">
    <source>
        <dbReference type="SAM" id="SignalP"/>
    </source>
</evidence>
<feature type="chain" id="PRO_5013547492" evidence="1">
    <location>
        <begin position="25"/>
        <end position="69"/>
    </location>
</feature>
<dbReference type="EMBL" id="KZ293481">
    <property type="protein sequence ID" value="PBK60920.1"/>
    <property type="molecule type" value="Genomic_DNA"/>
</dbReference>
<gene>
    <name evidence="2" type="ORF">ARMSODRAFT_965576</name>
</gene>
<protein>
    <submittedName>
        <fullName evidence="2">Uncharacterized protein</fullName>
    </submittedName>
</protein>
<accession>A0A2H3ATM2</accession>
<keyword evidence="1" id="KW-0732">Signal</keyword>
<sequence length="69" mass="6827">MLFSAKALLPIVLALSMTFVHAAAMPVGYDGAPVAAGSETPAYAKPSPSPMWCIGAGCHGGGSGGNHNN</sequence>
<organism evidence="2 3">
    <name type="scientific">Armillaria solidipes</name>
    <dbReference type="NCBI Taxonomy" id="1076256"/>
    <lineage>
        <taxon>Eukaryota</taxon>
        <taxon>Fungi</taxon>
        <taxon>Dikarya</taxon>
        <taxon>Basidiomycota</taxon>
        <taxon>Agaricomycotina</taxon>
        <taxon>Agaricomycetes</taxon>
        <taxon>Agaricomycetidae</taxon>
        <taxon>Agaricales</taxon>
        <taxon>Marasmiineae</taxon>
        <taxon>Physalacriaceae</taxon>
        <taxon>Armillaria</taxon>
    </lineage>
</organism>
<feature type="signal peptide" evidence="1">
    <location>
        <begin position="1"/>
        <end position="24"/>
    </location>
</feature>
<name>A0A2H3ATM2_9AGAR</name>
<proteinExistence type="predicted"/>
<evidence type="ECO:0000313" key="2">
    <source>
        <dbReference type="EMBL" id="PBK60920.1"/>
    </source>
</evidence>
<reference evidence="3" key="1">
    <citation type="journal article" date="2017" name="Nat. Ecol. Evol.">
        <title>Genome expansion and lineage-specific genetic innovations in the forest pathogenic fungi Armillaria.</title>
        <authorList>
            <person name="Sipos G."/>
            <person name="Prasanna A.N."/>
            <person name="Walter M.C."/>
            <person name="O'Connor E."/>
            <person name="Balint B."/>
            <person name="Krizsan K."/>
            <person name="Kiss B."/>
            <person name="Hess J."/>
            <person name="Varga T."/>
            <person name="Slot J."/>
            <person name="Riley R."/>
            <person name="Boka B."/>
            <person name="Rigling D."/>
            <person name="Barry K."/>
            <person name="Lee J."/>
            <person name="Mihaltcheva S."/>
            <person name="LaButti K."/>
            <person name="Lipzen A."/>
            <person name="Waldron R."/>
            <person name="Moloney N.M."/>
            <person name="Sperisen C."/>
            <person name="Kredics L."/>
            <person name="Vagvoelgyi C."/>
            <person name="Patrignani A."/>
            <person name="Fitzpatrick D."/>
            <person name="Nagy I."/>
            <person name="Doyle S."/>
            <person name="Anderson J.B."/>
            <person name="Grigoriev I.V."/>
            <person name="Gueldener U."/>
            <person name="Muensterkoetter M."/>
            <person name="Nagy L.G."/>
        </authorList>
    </citation>
    <scope>NUCLEOTIDE SEQUENCE [LARGE SCALE GENOMIC DNA]</scope>
    <source>
        <strain evidence="3">28-4</strain>
    </source>
</reference>
<evidence type="ECO:0000313" key="3">
    <source>
        <dbReference type="Proteomes" id="UP000218334"/>
    </source>
</evidence>
<keyword evidence="3" id="KW-1185">Reference proteome</keyword>
<dbReference type="AlphaFoldDB" id="A0A2H3ATM2"/>
<dbReference type="Proteomes" id="UP000218334">
    <property type="component" value="Unassembled WGS sequence"/>
</dbReference>